<feature type="region of interest" description="Disordered" evidence="3">
    <location>
        <begin position="368"/>
        <end position="399"/>
    </location>
</feature>
<dbReference type="InterPro" id="IPR036859">
    <property type="entry name" value="CAP-Gly_dom_sf"/>
</dbReference>
<feature type="domain" description="CAP-Gly" evidence="4">
    <location>
        <begin position="24"/>
        <end position="70"/>
    </location>
</feature>
<dbReference type="InterPro" id="IPR032675">
    <property type="entry name" value="LRR_dom_sf"/>
</dbReference>
<dbReference type="EMBL" id="JAUDZG010000001">
    <property type="protein sequence ID" value="KAK3309651.1"/>
    <property type="molecule type" value="Genomic_DNA"/>
</dbReference>
<dbReference type="Gene3D" id="2.30.30.190">
    <property type="entry name" value="CAP Gly-rich-like domain"/>
    <property type="match status" value="1"/>
</dbReference>
<dbReference type="PROSITE" id="PS50245">
    <property type="entry name" value="CAP_GLY_2"/>
    <property type="match status" value="1"/>
</dbReference>
<evidence type="ECO:0000256" key="1">
    <source>
        <dbReference type="ARBA" id="ARBA00022614"/>
    </source>
</evidence>
<dbReference type="Gene3D" id="3.80.10.10">
    <property type="entry name" value="Ribonuclease Inhibitor"/>
    <property type="match status" value="3"/>
</dbReference>
<dbReference type="SMART" id="SM01052">
    <property type="entry name" value="CAP_GLY"/>
    <property type="match status" value="1"/>
</dbReference>
<feature type="compositionally biased region" description="Gly residues" evidence="3">
    <location>
        <begin position="508"/>
        <end position="519"/>
    </location>
</feature>
<evidence type="ECO:0000313" key="6">
    <source>
        <dbReference type="Proteomes" id="UP001273166"/>
    </source>
</evidence>
<dbReference type="SUPFAM" id="SSF52058">
    <property type="entry name" value="L domain-like"/>
    <property type="match status" value="1"/>
</dbReference>
<dbReference type="AlphaFoldDB" id="A0AAJ0H0M3"/>
<dbReference type="InterPro" id="IPR001611">
    <property type="entry name" value="Leu-rich_rpt"/>
</dbReference>
<keyword evidence="6" id="KW-1185">Reference proteome</keyword>
<dbReference type="GeneID" id="87886403"/>
<dbReference type="GO" id="GO:0005737">
    <property type="term" value="C:cytoplasm"/>
    <property type="evidence" value="ECO:0007669"/>
    <property type="project" value="TreeGrafter"/>
</dbReference>
<dbReference type="RefSeq" id="XP_062725431.1">
    <property type="nucleotide sequence ID" value="XM_062867574.1"/>
</dbReference>
<feature type="compositionally biased region" description="Acidic residues" evidence="3">
    <location>
        <begin position="582"/>
        <end position="596"/>
    </location>
</feature>
<feature type="region of interest" description="Disordered" evidence="3">
    <location>
        <begin position="501"/>
        <end position="532"/>
    </location>
</feature>
<keyword evidence="2" id="KW-0677">Repeat</keyword>
<dbReference type="PROSITE" id="PS51450">
    <property type="entry name" value="LRR"/>
    <property type="match status" value="2"/>
</dbReference>
<evidence type="ECO:0000313" key="5">
    <source>
        <dbReference type="EMBL" id="KAK3309651.1"/>
    </source>
</evidence>
<reference evidence="5" key="1">
    <citation type="journal article" date="2023" name="Mol. Phylogenet. Evol.">
        <title>Genome-scale phylogeny and comparative genomics of the fungal order Sordariales.</title>
        <authorList>
            <person name="Hensen N."/>
            <person name="Bonometti L."/>
            <person name="Westerberg I."/>
            <person name="Brannstrom I.O."/>
            <person name="Guillou S."/>
            <person name="Cros-Aarteil S."/>
            <person name="Calhoun S."/>
            <person name="Haridas S."/>
            <person name="Kuo A."/>
            <person name="Mondo S."/>
            <person name="Pangilinan J."/>
            <person name="Riley R."/>
            <person name="LaButti K."/>
            <person name="Andreopoulos B."/>
            <person name="Lipzen A."/>
            <person name="Chen C."/>
            <person name="Yan M."/>
            <person name="Daum C."/>
            <person name="Ng V."/>
            <person name="Clum A."/>
            <person name="Steindorff A."/>
            <person name="Ohm R.A."/>
            <person name="Martin F."/>
            <person name="Silar P."/>
            <person name="Natvig D.O."/>
            <person name="Lalanne C."/>
            <person name="Gautier V."/>
            <person name="Ament-Velasquez S.L."/>
            <person name="Kruys A."/>
            <person name="Hutchinson M.I."/>
            <person name="Powell A.J."/>
            <person name="Barry K."/>
            <person name="Miller A.N."/>
            <person name="Grigoriev I.V."/>
            <person name="Debuchy R."/>
            <person name="Gladieux P."/>
            <person name="Hiltunen Thoren M."/>
            <person name="Johannesson H."/>
        </authorList>
    </citation>
    <scope>NUCLEOTIDE SEQUENCE</scope>
    <source>
        <strain evidence="5">CBS 333.67</strain>
    </source>
</reference>
<evidence type="ECO:0000259" key="4">
    <source>
        <dbReference type="PROSITE" id="PS50245"/>
    </source>
</evidence>
<evidence type="ECO:0000256" key="3">
    <source>
        <dbReference type="SAM" id="MobiDB-lite"/>
    </source>
</evidence>
<sequence>MTSAARIGERRSYDGALCTVRYIGEVAGTTGSWLGVEWDDPSRGKHDGQHKGVKYFSCKSKSATAASFVRPTRLADARQDFLSALHLKYATDPTTEKNPPKQIVFSGKVAEEVGFEKIRRKQAQLDELQFVILDGAQIACAYASQSVAAGDGAKDGRQSIGQVCPKVRELDLSRNLFERFGPVVEICSELPLLRVLRVNGNRFQYVPEDETLASADGVFDGVTELALEDTLLGWQEVCHIAAKFPSLTTLHTGSNQLSALTPVPAASFTSTLVSLHLEFNDFSSLVDIAPLAAISSLRNLNLKLNHISHITPPPPSHTTTATPGPIFGPNLHYIDLSYNNVSSWSFIDALPASFPGLTSLRFTHNPIYDDPDLDNPESVPTTTTTTTPPKSQGQKGGISKTDESYMLVVARMGPQLRTLNFSAITPADRADADMFYLSRIARQLAAVPEGPAEKEVLARHRRWTELCELYGEPVVVRQKSVDVNFLEARLITAEFTYCEEEEDDDDVGGGGGQGQGQGKGKGKRKGQDVEGKTKKVVKTVQIPKSFDIYAVKGLVGKMFGLSPLGLRLVWETGEWDPVGGFDEVDEESEEEAEDLAEAERERRGEVGGGLDLEASELQKKGGRWVKREVELKDGPRQFGYCVDGLEAKIRVERR</sequence>
<dbReference type="PANTHER" id="PTHR15454">
    <property type="entry name" value="NISCHARIN RELATED"/>
    <property type="match status" value="1"/>
</dbReference>
<gene>
    <name evidence="5" type="ORF">B0T15DRAFT_506400</name>
</gene>
<reference evidence="5" key="2">
    <citation type="submission" date="2023-06" db="EMBL/GenBank/DDBJ databases">
        <authorList>
            <consortium name="Lawrence Berkeley National Laboratory"/>
            <person name="Mondo S.J."/>
            <person name="Hensen N."/>
            <person name="Bonometti L."/>
            <person name="Westerberg I."/>
            <person name="Brannstrom I.O."/>
            <person name="Guillou S."/>
            <person name="Cros-Aarteil S."/>
            <person name="Calhoun S."/>
            <person name="Haridas S."/>
            <person name="Kuo A."/>
            <person name="Pangilinan J."/>
            <person name="Riley R."/>
            <person name="Labutti K."/>
            <person name="Andreopoulos B."/>
            <person name="Lipzen A."/>
            <person name="Chen C."/>
            <person name="Yanf M."/>
            <person name="Daum C."/>
            <person name="Ng V."/>
            <person name="Clum A."/>
            <person name="Steindorff A."/>
            <person name="Ohm R."/>
            <person name="Martin F."/>
            <person name="Silar P."/>
            <person name="Natvig D."/>
            <person name="Lalanne C."/>
            <person name="Gautier V."/>
            <person name="Ament-Velasquez S.L."/>
            <person name="Kruys A."/>
            <person name="Hutchinson M.I."/>
            <person name="Powell A.J."/>
            <person name="Barry K."/>
            <person name="Miller A.N."/>
            <person name="Grigoriev I.V."/>
            <person name="Debuchy R."/>
            <person name="Gladieux P."/>
            <person name="Thoren M.H."/>
            <person name="Johannesson H."/>
        </authorList>
    </citation>
    <scope>NUCLEOTIDE SEQUENCE</scope>
    <source>
        <strain evidence="5">CBS 333.67</strain>
    </source>
</reference>
<dbReference type="Proteomes" id="UP001273166">
    <property type="component" value="Unassembled WGS sequence"/>
</dbReference>
<protein>
    <recommendedName>
        <fullName evidence="4">CAP-Gly domain-containing protein</fullName>
    </recommendedName>
</protein>
<organism evidence="5 6">
    <name type="scientific">Chaetomium strumarium</name>
    <dbReference type="NCBI Taxonomy" id="1170767"/>
    <lineage>
        <taxon>Eukaryota</taxon>
        <taxon>Fungi</taxon>
        <taxon>Dikarya</taxon>
        <taxon>Ascomycota</taxon>
        <taxon>Pezizomycotina</taxon>
        <taxon>Sordariomycetes</taxon>
        <taxon>Sordariomycetidae</taxon>
        <taxon>Sordariales</taxon>
        <taxon>Chaetomiaceae</taxon>
        <taxon>Chaetomium</taxon>
    </lineage>
</organism>
<dbReference type="InterPro" id="IPR000938">
    <property type="entry name" value="CAP-Gly_domain"/>
</dbReference>
<feature type="region of interest" description="Disordered" evidence="3">
    <location>
        <begin position="580"/>
        <end position="612"/>
    </location>
</feature>
<keyword evidence="1" id="KW-0433">Leucine-rich repeat</keyword>
<feature type="compositionally biased region" description="Low complexity" evidence="3">
    <location>
        <begin position="380"/>
        <end position="389"/>
    </location>
</feature>
<dbReference type="SUPFAM" id="SSF74924">
    <property type="entry name" value="Cap-Gly domain"/>
    <property type="match status" value="1"/>
</dbReference>
<evidence type="ECO:0000256" key="2">
    <source>
        <dbReference type="ARBA" id="ARBA00022737"/>
    </source>
</evidence>
<comment type="caution">
    <text evidence="5">The sequence shown here is derived from an EMBL/GenBank/DDBJ whole genome shotgun (WGS) entry which is preliminary data.</text>
</comment>
<proteinExistence type="predicted"/>
<accession>A0AAJ0H0M3</accession>
<dbReference type="Pfam" id="PF01302">
    <property type="entry name" value="CAP_GLY"/>
    <property type="match status" value="1"/>
</dbReference>
<name>A0AAJ0H0M3_9PEZI</name>